<dbReference type="InterPro" id="IPR045724">
    <property type="entry name" value="DUF6078"/>
</dbReference>
<dbReference type="EMBL" id="DYVX01000050">
    <property type="protein sequence ID" value="HJF91896.1"/>
    <property type="molecule type" value="Genomic_DNA"/>
</dbReference>
<comment type="caution">
    <text evidence="1">The sequence shown here is derived from an EMBL/GenBank/DDBJ whole genome shotgun (WGS) entry which is preliminary data.</text>
</comment>
<evidence type="ECO:0000313" key="2">
    <source>
        <dbReference type="Proteomes" id="UP000717835"/>
    </source>
</evidence>
<dbReference type="Pfam" id="PF19555">
    <property type="entry name" value="DUF6078"/>
    <property type="match status" value="1"/>
</dbReference>
<organism evidence="1 2">
    <name type="scientific">Mediterranea massiliensis</name>
    <dbReference type="NCBI Taxonomy" id="1841865"/>
    <lineage>
        <taxon>Bacteria</taxon>
        <taxon>Pseudomonadati</taxon>
        <taxon>Bacteroidota</taxon>
        <taxon>Bacteroidia</taxon>
        <taxon>Bacteroidales</taxon>
        <taxon>Bacteroidaceae</taxon>
        <taxon>Mediterranea</taxon>
    </lineage>
</organism>
<name>A0A921HY30_9BACT</name>
<reference evidence="1" key="1">
    <citation type="journal article" date="2021" name="PeerJ">
        <title>Extensive microbial diversity within the chicken gut microbiome revealed by metagenomics and culture.</title>
        <authorList>
            <person name="Gilroy R."/>
            <person name="Ravi A."/>
            <person name="Getino M."/>
            <person name="Pursley I."/>
            <person name="Horton D.L."/>
            <person name="Alikhan N.F."/>
            <person name="Baker D."/>
            <person name="Gharbi K."/>
            <person name="Hall N."/>
            <person name="Watson M."/>
            <person name="Adriaenssens E.M."/>
            <person name="Foster-Nyarko E."/>
            <person name="Jarju S."/>
            <person name="Secka A."/>
            <person name="Antonio M."/>
            <person name="Oren A."/>
            <person name="Chaudhuri R.R."/>
            <person name="La Ragione R."/>
            <person name="Hildebrand F."/>
            <person name="Pallen M.J."/>
        </authorList>
    </citation>
    <scope>NUCLEOTIDE SEQUENCE</scope>
    <source>
        <strain evidence="1">CHK55-1828</strain>
    </source>
</reference>
<sequence>MNHENTTVTSSGKTNNIPKDYIYCPAADGACPRAPQCLRAIAYRQLTATETPAKPGPIRIVHPACVASAADGCEYYRDSTPVRFAQGMTKLFDEIPHRLEADIRRRIMACFSCRSYYFQSRKGERLITPKEQQDIANVFRRAGLKAEPEFDNYVEETYW</sequence>
<proteinExistence type="predicted"/>
<gene>
    <name evidence="1" type="ORF">K8W02_05870</name>
</gene>
<dbReference type="RefSeq" id="WP_276827330.1">
    <property type="nucleotide sequence ID" value="NZ_DYVX01000050.1"/>
</dbReference>
<dbReference type="AlphaFoldDB" id="A0A921HY30"/>
<reference evidence="1" key="2">
    <citation type="submission" date="2021-09" db="EMBL/GenBank/DDBJ databases">
        <authorList>
            <person name="Gilroy R."/>
        </authorList>
    </citation>
    <scope>NUCLEOTIDE SEQUENCE</scope>
    <source>
        <strain evidence="1">CHK55-1828</strain>
    </source>
</reference>
<evidence type="ECO:0000313" key="1">
    <source>
        <dbReference type="EMBL" id="HJF91896.1"/>
    </source>
</evidence>
<protein>
    <submittedName>
        <fullName evidence="1">DUF6078 family protein</fullName>
    </submittedName>
</protein>
<dbReference type="Proteomes" id="UP000717835">
    <property type="component" value="Unassembled WGS sequence"/>
</dbReference>
<accession>A0A921HY30</accession>